<dbReference type="AlphaFoldDB" id="A0A3P1V9Z6"/>
<dbReference type="EMBL" id="RQZC01000007">
    <property type="protein sequence ID" value="RRD29413.1"/>
    <property type="molecule type" value="Genomic_DNA"/>
</dbReference>
<reference evidence="1 2" key="1">
    <citation type="submission" date="2018-11" db="EMBL/GenBank/DDBJ databases">
        <title>Genomes From Bacteria Associated with the Canine Oral Cavity: a Test Case for Automated Genome-Based Taxonomic Assignment.</title>
        <authorList>
            <person name="Coil D.A."/>
            <person name="Jospin G."/>
            <person name="Darling A.E."/>
            <person name="Wallis C."/>
            <person name="Davis I.J."/>
            <person name="Harris S."/>
            <person name="Eisen J.A."/>
            <person name="Holcombe L.J."/>
            <person name="O'Flynn C."/>
        </authorList>
    </citation>
    <scope>NUCLEOTIDE SEQUENCE [LARGE SCALE GENOMIC DNA]</scope>
    <source>
        <strain evidence="1 2">OH5050</strain>
    </source>
</reference>
<dbReference type="RefSeq" id="WP_124933633.1">
    <property type="nucleotide sequence ID" value="NZ_RQZC01000007.1"/>
</dbReference>
<gene>
    <name evidence="1" type="ORF">EII10_06205</name>
</gene>
<dbReference type="Proteomes" id="UP000271272">
    <property type="component" value="Unassembled WGS sequence"/>
</dbReference>
<accession>A0A3P1V9Z6</accession>
<name>A0A3P1V9Z6_9ACTO</name>
<sequence>MVNVTTLTVKDIEEHRARILQTVESEEFKERQAEGALLAREERLLEELADLDYLQYGHVSAH</sequence>
<comment type="caution">
    <text evidence="1">The sequence shown here is derived from an EMBL/GenBank/DDBJ whole genome shotgun (WGS) entry which is preliminary data.</text>
</comment>
<proteinExistence type="predicted"/>
<evidence type="ECO:0000313" key="2">
    <source>
        <dbReference type="Proteomes" id="UP000271272"/>
    </source>
</evidence>
<keyword evidence="2" id="KW-1185">Reference proteome</keyword>
<protein>
    <submittedName>
        <fullName evidence="1">Uncharacterized protein</fullName>
    </submittedName>
</protein>
<organism evidence="1 2">
    <name type="scientific">Actinomyces bowdenii</name>
    <dbReference type="NCBI Taxonomy" id="131109"/>
    <lineage>
        <taxon>Bacteria</taxon>
        <taxon>Bacillati</taxon>
        <taxon>Actinomycetota</taxon>
        <taxon>Actinomycetes</taxon>
        <taxon>Actinomycetales</taxon>
        <taxon>Actinomycetaceae</taxon>
        <taxon>Actinomyces</taxon>
    </lineage>
</organism>
<evidence type="ECO:0000313" key="1">
    <source>
        <dbReference type="EMBL" id="RRD29413.1"/>
    </source>
</evidence>